<organism evidence="2 3">
    <name type="scientific">Henosepilachna vigintioctopunctata</name>
    <dbReference type="NCBI Taxonomy" id="420089"/>
    <lineage>
        <taxon>Eukaryota</taxon>
        <taxon>Metazoa</taxon>
        <taxon>Ecdysozoa</taxon>
        <taxon>Arthropoda</taxon>
        <taxon>Hexapoda</taxon>
        <taxon>Insecta</taxon>
        <taxon>Pterygota</taxon>
        <taxon>Neoptera</taxon>
        <taxon>Endopterygota</taxon>
        <taxon>Coleoptera</taxon>
        <taxon>Polyphaga</taxon>
        <taxon>Cucujiformia</taxon>
        <taxon>Coccinelloidea</taxon>
        <taxon>Coccinellidae</taxon>
        <taxon>Epilachninae</taxon>
        <taxon>Epilachnini</taxon>
        <taxon>Henosepilachna</taxon>
    </lineage>
</organism>
<feature type="compositionally biased region" description="Polar residues" evidence="1">
    <location>
        <begin position="809"/>
        <end position="833"/>
    </location>
</feature>
<feature type="compositionally biased region" description="Polar residues" evidence="1">
    <location>
        <begin position="532"/>
        <end position="542"/>
    </location>
</feature>
<feature type="region of interest" description="Disordered" evidence="1">
    <location>
        <begin position="730"/>
        <end position="767"/>
    </location>
</feature>
<feature type="compositionally biased region" description="Basic and acidic residues" evidence="1">
    <location>
        <begin position="877"/>
        <end position="889"/>
    </location>
</feature>
<keyword evidence="3" id="KW-1185">Reference proteome</keyword>
<evidence type="ECO:0000256" key="1">
    <source>
        <dbReference type="SAM" id="MobiDB-lite"/>
    </source>
</evidence>
<dbReference type="Gene3D" id="3.90.226.10">
    <property type="entry name" value="2-enoyl-CoA Hydratase, Chain A, domain 1"/>
    <property type="match status" value="1"/>
</dbReference>
<dbReference type="InterPro" id="IPR029045">
    <property type="entry name" value="ClpP/crotonase-like_dom_sf"/>
</dbReference>
<dbReference type="InterPro" id="IPR051053">
    <property type="entry name" value="ECH/Chromodomain_protein"/>
</dbReference>
<protein>
    <submittedName>
        <fullName evidence="2">Uncharacterized protein</fullName>
    </submittedName>
</protein>
<dbReference type="CDD" id="cd06558">
    <property type="entry name" value="crotonase-like"/>
    <property type="match status" value="1"/>
</dbReference>
<feature type="region of interest" description="Disordered" evidence="1">
    <location>
        <begin position="457"/>
        <end position="478"/>
    </location>
</feature>
<feature type="compositionally biased region" description="Basic and acidic residues" evidence="1">
    <location>
        <begin position="543"/>
        <end position="552"/>
    </location>
</feature>
<evidence type="ECO:0000313" key="2">
    <source>
        <dbReference type="EMBL" id="KAK9887100.1"/>
    </source>
</evidence>
<feature type="compositionally biased region" description="Basic and acidic residues" evidence="1">
    <location>
        <begin position="834"/>
        <end position="846"/>
    </location>
</feature>
<reference evidence="2 3" key="1">
    <citation type="submission" date="2023-03" db="EMBL/GenBank/DDBJ databases">
        <title>Genome insight into feeding habits of ladybird beetles.</title>
        <authorList>
            <person name="Li H.-S."/>
            <person name="Huang Y.-H."/>
            <person name="Pang H."/>
        </authorList>
    </citation>
    <scope>NUCLEOTIDE SEQUENCE [LARGE SCALE GENOMIC DNA]</scope>
    <source>
        <strain evidence="2">SYSU_2023b</strain>
        <tissue evidence="2">Whole body</tissue>
    </source>
</reference>
<accession>A0AAW1V0Y3</accession>
<dbReference type="EMBL" id="JARQZJ010000104">
    <property type="protein sequence ID" value="KAK9887100.1"/>
    <property type="molecule type" value="Genomic_DNA"/>
</dbReference>
<feature type="region of interest" description="Disordered" evidence="1">
    <location>
        <begin position="910"/>
        <end position="937"/>
    </location>
</feature>
<feature type="region of interest" description="Disordered" evidence="1">
    <location>
        <begin position="809"/>
        <end position="846"/>
    </location>
</feature>
<feature type="compositionally biased region" description="Polar residues" evidence="1">
    <location>
        <begin position="992"/>
        <end position="1002"/>
    </location>
</feature>
<dbReference type="SUPFAM" id="SSF52096">
    <property type="entry name" value="ClpP/crotonase"/>
    <property type="match status" value="1"/>
</dbReference>
<comment type="caution">
    <text evidence="2">The sequence shown here is derived from an EMBL/GenBank/DDBJ whole genome shotgun (WGS) entry which is preliminary data.</text>
</comment>
<feature type="region of interest" description="Disordered" evidence="1">
    <location>
        <begin position="860"/>
        <end position="892"/>
    </location>
</feature>
<feature type="region of interest" description="Disordered" evidence="1">
    <location>
        <begin position="532"/>
        <end position="560"/>
    </location>
</feature>
<dbReference type="Proteomes" id="UP001431783">
    <property type="component" value="Unassembled WGS sequence"/>
</dbReference>
<gene>
    <name evidence="2" type="ORF">WA026_020044</name>
</gene>
<name>A0AAW1V0Y3_9CUCU</name>
<evidence type="ECO:0000313" key="3">
    <source>
        <dbReference type="Proteomes" id="UP001431783"/>
    </source>
</evidence>
<feature type="region of interest" description="Disordered" evidence="1">
    <location>
        <begin position="958"/>
        <end position="1050"/>
    </location>
</feature>
<feature type="compositionally biased region" description="Basic and acidic residues" evidence="1">
    <location>
        <begin position="1008"/>
        <end position="1019"/>
    </location>
</feature>
<dbReference type="PANTHER" id="PTHR43684:SF13">
    <property type="entry name" value="CHROMODOMAIN Y-LIKE PROTEIN"/>
    <property type="match status" value="1"/>
</dbReference>
<dbReference type="Pfam" id="PF00378">
    <property type="entry name" value="ECH_1"/>
    <property type="match status" value="1"/>
</dbReference>
<feature type="region of interest" description="Disordered" evidence="1">
    <location>
        <begin position="1079"/>
        <end position="1147"/>
    </location>
</feature>
<feature type="compositionally biased region" description="Basic and acidic residues" evidence="1">
    <location>
        <begin position="1136"/>
        <end position="1146"/>
    </location>
</feature>
<dbReference type="InterPro" id="IPR001753">
    <property type="entry name" value="Enoyl-CoA_hydra/iso"/>
</dbReference>
<feature type="compositionally biased region" description="Polar residues" evidence="1">
    <location>
        <begin position="966"/>
        <end position="976"/>
    </location>
</feature>
<proteinExistence type="predicted"/>
<sequence>MDIMEATPQTTNDESINQLQYNQSNFETIATDDFKDENVTTFNHSQDNFNISTSSTEFHHELIIKENILDGSENDISIEYPVTTQSMDISECVPAEQSHSGYPNEISPEIVLNSENLEFSAIPLQENIGDIINPAESELNAALNETIPSTGVNANLLVSSQSVENINTSDSVVNEKVEIIKENSVQIIEKDESIISESNEHVKDEGLPLFIGEVDESVSLPPAEPLITEHGENTQPNTDMQANVEKEVIQNSVEEHNIQENIVEGNADQIITADRIEENEIEATHAEIISEGETHVQYTVLPPGENSVYQEDGTLVVEYPLNNITELNENVTDNSDNLIEVPSEKGEMAPDTEIKVVKPQPKPKGRKPGGQIPLHILGHNINKPVQDVLNGKPVLKPRLGVKIPYRNLASQIVSTNELRQQIVERARQKQEAQTQVSHSNMFAKKLTHRLAQSLSGKGKFGTLQKEDSNNKKKSAVPESVNVIQVEEIPDDSKLGEHTSNSVISNPIEIVETGQGDNIEYIQTLQETINSGSRISKSTLQESDSFKNTDKLDSQNSSSNIESNSDLIAILEGDGDEVSSIITVPKPVENQSFDNNSSDIKEIEKEISLTEQKTQAPQAKGKKFFKSRESRFSDNVKEKVHNAKDTLNSNQGSKDSEFKNSKLIGSVSTSGEIKIHSTLNIQDDKISAGLKNLPKSAEEKKNTEKNISEQKERKFTEAVIDVEPRLKPTMALKTYTRKRKSNDVSTSEPTKKQIIESPSSQPDPKIDIVSPVPPNVYVTKSSRVIKRKVIWDPDEAMPSVRNQSKILSKIESTTKGTSSPKVSGVTTKASTSRASLEKKSVQDKQMEISKSAKPIEKKAIKVIPEEKKEKSSATPDKQLMKKPDKTEVPKKMKSPTVVKNVVVLKNLTVVKGQSAPTEEDVKYQQGRSPKKSSKRLSEIDRLLMDEGAVNMLYDINNSEDQKRRASSRTAVASNDKAQLQKELMDRTQEIKNELTQGTSSETTPKILRKKEGTPTAKKDTPGPQAVRKMSKDSTKSSIHSPPPSPAAFTLAEASRIIRRHSSSSFSSNDELVQESLAELEEKQQEKEKQLKKKLASAETSSSKTLPETTSPDKQTKERPVKKRLTSAPESAPSKKIKKDDVKEDEYQQQKPVEIAMKCEPGIVTGELKTDPNRTFTLIKMNKHYMINLTYSGGENYLTVQLLKDLTFTLKELVRNKNCNVVSIHSQGPAFCLGLDYKGLIESDADLRKKRAKELSACVREFLKCLLHFPKVLVAGIRGDCVGFGVTMLPLFDMIVASDSASFCSPYAKLGCAPEAGFLLSIPFQPNHALASELLYTSQRMNADEAQRRGLVTKLFWPEKFDTEFRALLMHISNLSRVGLMRIKKELRVLHSQSTEAALNSSCRMLIKCWCSEECQKSFSNYNALTFDIDQ</sequence>
<feature type="compositionally biased region" description="Polar residues" evidence="1">
    <location>
        <begin position="1098"/>
        <end position="1111"/>
    </location>
</feature>
<feature type="compositionally biased region" description="Basic and acidic residues" evidence="1">
    <location>
        <begin position="977"/>
        <end position="991"/>
    </location>
</feature>
<feature type="compositionally biased region" description="Basic and acidic residues" evidence="1">
    <location>
        <begin position="860"/>
        <end position="870"/>
    </location>
</feature>
<dbReference type="PANTHER" id="PTHR43684">
    <property type="match status" value="1"/>
</dbReference>